<name>A0A543PFQ6_9ACTN</name>
<dbReference type="InterPro" id="IPR037026">
    <property type="entry name" value="Vgr_OB-fold_dom_sf"/>
</dbReference>
<dbReference type="EMBL" id="VFQE01000001">
    <property type="protein sequence ID" value="TQN42900.1"/>
    <property type="molecule type" value="Genomic_DNA"/>
</dbReference>
<feature type="domain" description="Gp5/Type VI secretion system Vgr protein OB-fold" evidence="1">
    <location>
        <begin position="22"/>
        <end position="95"/>
    </location>
</feature>
<gene>
    <name evidence="2" type="ORF">FHU33_2311</name>
</gene>
<dbReference type="SUPFAM" id="SSF69255">
    <property type="entry name" value="gp5 N-terminal domain-like"/>
    <property type="match status" value="1"/>
</dbReference>
<sequence>MTVMTAAGAASRRARKQYLGKYRGVVLQNVDPMGIGRLQVQVVGVFTVASSWAMPCFPVAGAQTGAVAVPPVGAGVWVEFERGDPDYPIWTGCYYSTRLEVPPLAQLVPPPVPAMTMQTPLKNAIQLSDAPPTPATGGVVLRSGTGASVVVNDSGIYLSDGKGGSVTIVGGVVTVNTGALVVK</sequence>
<protein>
    <recommendedName>
        <fullName evidence="1">Gp5/Type VI secretion system Vgr protein OB-fold domain-containing protein</fullName>
    </recommendedName>
</protein>
<keyword evidence="3" id="KW-1185">Reference proteome</keyword>
<evidence type="ECO:0000259" key="1">
    <source>
        <dbReference type="Pfam" id="PF04717"/>
    </source>
</evidence>
<organism evidence="2 3">
    <name type="scientific">Blastococcus colisei</name>
    <dbReference type="NCBI Taxonomy" id="1564162"/>
    <lineage>
        <taxon>Bacteria</taxon>
        <taxon>Bacillati</taxon>
        <taxon>Actinomycetota</taxon>
        <taxon>Actinomycetes</taxon>
        <taxon>Geodermatophilales</taxon>
        <taxon>Geodermatophilaceae</taxon>
        <taxon>Blastococcus</taxon>
    </lineage>
</organism>
<dbReference type="Gene3D" id="2.40.50.230">
    <property type="entry name" value="Gp5 N-terminal domain"/>
    <property type="match status" value="1"/>
</dbReference>
<evidence type="ECO:0000313" key="2">
    <source>
        <dbReference type="EMBL" id="TQN42900.1"/>
    </source>
</evidence>
<evidence type="ECO:0000313" key="3">
    <source>
        <dbReference type="Proteomes" id="UP000319865"/>
    </source>
</evidence>
<accession>A0A543PFQ6</accession>
<reference evidence="2 3" key="1">
    <citation type="submission" date="2019-06" db="EMBL/GenBank/DDBJ databases">
        <title>Sequencing the genomes of 1000 actinobacteria strains.</title>
        <authorList>
            <person name="Klenk H.-P."/>
        </authorList>
    </citation>
    <scope>NUCLEOTIDE SEQUENCE [LARGE SCALE GENOMIC DNA]</scope>
    <source>
        <strain evidence="2 3">DSM 46837</strain>
    </source>
</reference>
<dbReference type="Proteomes" id="UP000319865">
    <property type="component" value="Unassembled WGS sequence"/>
</dbReference>
<dbReference type="AlphaFoldDB" id="A0A543PFQ6"/>
<proteinExistence type="predicted"/>
<dbReference type="InterPro" id="IPR006531">
    <property type="entry name" value="Gp5/Vgr_OB"/>
</dbReference>
<comment type="caution">
    <text evidence="2">The sequence shown here is derived from an EMBL/GenBank/DDBJ whole genome shotgun (WGS) entry which is preliminary data.</text>
</comment>
<dbReference type="Pfam" id="PF04717">
    <property type="entry name" value="Phage_base_V"/>
    <property type="match status" value="1"/>
</dbReference>